<dbReference type="Proteomes" id="UP000011721">
    <property type="component" value="Chromosome"/>
</dbReference>
<feature type="transmembrane region" description="Helical" evidence="7">
    <location>
        <begin position="12"/>
        <end position="34"/>
    </location>
</feature>
<protein>
    <submittedName>
        <fullName evidence="9">SH3 domain protein</fullName>
    </submittedName>
</protein>
<keyword evidence="5 7" id="KW-0472">Membrane</keyword>
<dbReference type="KEGG" id="dsf:UWK_01471"/>
<keyword evidence="4 7" id="KW-1133">Transmembrane helix</keyword>
<name>M1PNP7_DESSD</name>
<dbReference type="NCBIfam" id="TIGR04211">
    <property type="entry name" value="SH3_and_anchor"/>
    <property type="match status" value="1"/>
</dbReference>
<feature type="transmembrane region" description="Helical" evidence="7">
    <location>
        <begin position="206"/>
        <end position="224"/>
    </location>
</feature>
<dbReference type="EMBL" id="CP003985">
    <property type="protein sequence ID" value="AGF78031.1"/>
    <property type="molecule type" value="Genomic_DNA"/>
</dbReference>
<keyword evidence="10" id="KW-1185">Reference proteome</keyword>
<keyword evidence="6" id="KW-0175">Coiled coil</keyword>
<evidence type="ECO:0000259" key="8">
    <source>
        <dbReference type="PROSITE" id="PS51781"/>
    </source>
</evidence>
<dbReference type="AlphaFoldDB" id="M1PNP7"/>
<evidence type="ECO:0000256" key="4">
    <source>
        <dbReference type="ARBA" id="ARBA00022989"/>
    </source>
</evidence>
<dbReference type="HOGENOM" id="CLU_094106_1_1_7"/>
<gene>
    <name evidence="9" type="ordered locus">UWK_01471</name>
</gene>
<dbReference type="PROSITE" id="PS51781">
    <property type="entry name" value="SH3B"/>
    <property type="match status" value="1"/>
</dbReference>
<dbReference type="Pfam" id="PF08239">
    <property type="entry name" value="SH3_3"/>
    <property type="match status" value="1"/>
</dbReference>
<evidence type="ECO:0000256" key="3">
    <source>
        <dbReference type="ARBA" id="ARBA00022729"/>
    </source>
</evidence>
<keyword evidence="2 7" id="KW-0812">Transmembrane</keyword>
<comment type="subcellular location">
    <subcellularLocation>
        <location evidence="1">Membrane</location>
        <topology evidence="1">Single-pass membrane protein</topology>
    </subcellularLocation>
</comment>
<reference evidence="10" key="1">
    <citation type="journal article" date="2013" name="Stand. Genomic Sci.">
        <title>Complete genome sequence of Desulfocapsa sulfexigens, a marine deltaproteobacterium specialized in disproportionating inorganic sulfur compounds.</title>
        <authorList>
            <person name="Finster K.W."/>
            <person name="Kjeldsen K.U."/>
            <person name="Kube M."/>
            <person name="Reinhardt R."/>
            <person name="Mussmann M."/>
            <person name="Amann R."/>
            <person name="Schreiber L."/>
        </authorList>
    </citation>
    <scope>NUCLEOTIDE SEQUENCE [LARGE SCALE GENOMIC DNA]</scope>
    <source>
        <strain evidence="10">DSM 10523 / SB164P1</strain>
    </source>
</reference>
<evidence type="ECO:0000313" key="10">
    <source>
        <dbReference type="Proteomes" id="UP000011721"/>
    </source>
</evidence>
<accession>M1PNP7</accession>
<dbReference type="GO" id="GO:0016020">
    <property type="term" value="C:membrane"/>
    <property type="evidence" value="ECO:0007669"/>
    <property type="project" value="UniProtKB-SubCell"/>
</dbReference>
<evidence type="ECO:0000313" key="9">
    <source>
        <dbReference type="EMBL" id="AGF78031.1"/>
    </source>
</evidence>
<dbReference type="InterPro" id="IPR003646">
    <property type="entry name" value="SH3-like_bac-type"/>
</dbReference>
<feature type="domain" description="SH3b" evidence="8">
    <location>
        <begin position="38"/>
        <end position="102"/>
    </location>
</feature>
<dbReference type="Gene3D" id="2.30.30.40">
    <property type="entry name" value="SH3 Domains"/>
    <property type="match status" value="1"/>
</dbReference>
<dbReference type="SMART" id="SM00287">
    <property type="entry name" value="SH3b"/>
    <property type="match status" value="1"/>
</dbReference>
<dbReference type="OrthoDB" id="5418566at2"/>
<organism evidence="9 10">
    <name type="scientific">Desulfocapsa sulfexigens (strain DSM 10523 / SB164P1)</name>
    <dbReference type="NCBI Taxonomy" id="1167006"/>
    <lineage>
        <taxon>Bacteria</taxon>
        <taxon>Pseudomonadati</taxon>
        <taxon>Thermodesulfobacteriota</taxon>
        <taxon>Desulfobulbia</taxon>
        <taxon>Desulfobulbales</taxon>
        <taxon>Desulfocapsaceae</taxon>
        <taxon>Desulfocapsa</taxon>
    </lineage>
</organism>
<dbReference type="eggNOG" id="COG3807">
    <property type="taxonomic scope" value="Bacteria"/>
</dbReference>
<dbReference type="STRING" id="1167006.UWK_01471"/>
<sequence>MPSKLTKGLSPSLPINLLIFILCIQFSTILFSGISAEAETRYIRPSIEAVVRRGQGTEYKIVAMVKDGTAVEFIEEGEEFAKILLDNGKEGWVLKRFLSTEPPLDKLVASMRAQKDEMLQKEAENRQQLDTVSEALFRTEQERDSAISERNKIQASYKKLQQDTADVVQIKSNMEKVSRENATLTKKMALLEQANETLRSNYTLKWFLAGGGVLVFGMIIGGIVRGSRKKRSSLL</sequence>
<proteinExistence type="predicted"/>
<evidence type="ECO:0000256" key="1">
    <source>
        <dbReference type="ARBA" id="ARBA00004167"/>
    </source>
</evidence>
<evidence type="ECO:0000256" key="6">
    <source>
        <dbReference type="SAM" id="Coils"/>
    </source>
</evidence>
<dbReference type="InterPro" id="IPR016476">
    <property type="entry name" value="SH3_dom_pro"/>
</dbReference>
<dbReference type="RefSeq" id="WP_015403722.1">
    <property type="nucleotide sequence ID" value="NC_020304.1"/>
</dbReference>
<evidence type="ECO:0000256" key="7">
    <source>
        <dbReference type="SAM" id="Phobius"/>
    </source>
</evidence>
<evidence type="ECO:0000256" key="2">
    <source>
        <dbReference type="ARBA" id="ARBA00022692"/>
    </source>
</evidence>
<keyword evidence="3" id="KW-0732">Signal</keyword>
<feature type="coiled-coil region" evidence="6">
    <location>
        <begin position="104"/>
        <end position="201"/>
    </location>
</feature>
<evidence type="ECO:0000256" key="5">
    <source>
        <dbReference type="ARBA" id="ARBA00023136"/>
    </source>
</evidence>